<dbReference type="Proteomes" id="UP000230760">
    <property type="component" value="Unassembled WGS sequence"/>
</dbReference>
<protein>
    <submittedName>
        <fullName evidence="2">Uncharacterized protein</fullName>
    </submittedName>
</protein>
<gene>
    <name evidence="2" type="ORF">COX90_00195</name>
</gene>
<organism evidence="2 3">
    <name type="scientific">Candidatus Nealsonbacteria bacterium CG_4_10_14_0_2_um_filter_38_17</name>
    <dbReference type="NCBI Taxonomy" id="1974680"/>
    <lineage>
        <taxon>Bacteria</taxon>
        <taxon>Candidatus Nealsoniibacteriota</taxon>
    </lineage>
</organism>
<reference evidence="3" key="1">
    <citation type="submission" date="2017-09" db="EMBL/GenBank/DDBJ databases">
        <title>Depth-based differentiation of microbial function through sediment-hosted aquifers and enrichment of novel symbionts in the deep terrestrial subsurface.</title>
        <authorList>
            <person name="Probst A.J."/>
            <person name="Ladd B."/>
            <person name="Jarett J.K."/>
            <person name="Geller-Mcgrath D.E."/>
            <person name="Sieber C.M.K."/>
            <person name="Emerson J.B."/>
            <person name="Anantharaman K."/>
            <person name="Thomas B.C."/>
            <person name="Malmstrom R."/>
            <person name="Stieglmeier M."/>
            <person name="Klingl A."/>
            <person name="Woyke T."/>
            <person name="Ryan C.M."/>
            <person name="Banfield J.F."/>
        </authorList>
    </citation>
    <scope>NUCLEOTIDE SEQUENCE [LARGE SCALE GENOMIC DNA]</scope>
</reference>
<dbReference type="AlphaFoldDB" id="A0A2M7UZ60"/>
<feature type="region of interest" description="Disordered" evidence="1">
    <location>
        <begin position="178"/>
        <end position="210"/>
    </location>
</feature>
<proteinExistence type="predicted"/>
<sequence>MVSTVINPASTLFDSATLTDIDGNTSTICPTSTCNPLPPTDIDGTPDFGTPTSTPLFGSTPPEILEFDVQPRVTDGPVTVSWYVIDEMGSRLNRVEIFRAQDFSGSYKAWSLIGTVYFPYDHYGLWYDIFIDNPPEGIWWYQISVIDNAGNRAWSSPIIVTIGTVSVTPTPTTCPTCNPFTPTRSNGDTSTPTLTPTATLVPTATSNPTPTAVIEPTFTPLATSIPTPPTPVIEPTFTATATSIPTSTLTPTAIPTATFVFPTSTDTPWPTSTRTNTPTAIFTPTPSPVPTPADFTPPTVTNFDVQPRITNGPVTISWTAYDSGGSYLNRAEVWRAPDISGVPGAWT</sequence>
<feature type="non-terminal residue" evidence="2">
    <location>
        <position position="347"/>
    </location>
</feature>
<dbReference type="EMBL" id="PFPB01000006">
    <property type="protein sequence ID" value="PIZ89263.1"/>
    <property type="molecule type" value="Genomic_DNA"/>
</dbReference>
<feature type="compositionally biased region" description="Low complexity" evidence="1">
    <location>
        <begin position="178"/>
        <end position="206"/>
    </location>
</feature>
<accession>A0A2M7UZ60</accession>
<evidence type="ECO:0000256" key="1">
    <source>
        <dbReference type="SAM" id="MobiDB-lite"/>
    </source>
</evidence>
<evidence type="ECO:0000313" key="3">
    <source>
        <dbReference type="Proteomes" id="UP000230760"/>
    </source>
</evidence>
<name>A0A2M7UZ60_9BACT</name>
<comment type="caution">
    <text evidence="2">The sequence shown here is derived from an EMBL/GenBank/DDBJ whole genome shotgun (WGS) entry which is preliminary data.</text>
</comment>
<evidence type="ECO:0000313" key="2">
    <source>
        <dbReference type="EMBL" id="PIZ89263.1"/>
    </source>
</evidence>